<keyword evidence="3" id="KW-0677">Repeat</keyword>
<dbReference type="Pfam" id="PF17836">
    <property type="entry name" value="PglD_N"/>
    <property type="match status" value="1"/>
</dbReference>
<feature type="binding site" evidence="6">
    <location>
        <position position="322"/>
    </location>
    <ligand>
        <name>substrate</name>
    </ligand>
</feature>
<evidence type="ECO:0000259" key="7">
    <source>
        <dbReference type="Pfam" id="PF17836"/>
    </source>
</evidence>
<accession>A0A543G5B4</accession>
<dbReference type="InterPro" id="IPR011004">
    <property type="entry name" value="Trimer_LpxA-like_sf"/>
</dbReference>
<dbReference type="Proteomes" id="UP000320773">
    <property type="component" value="Unassembled WGS sequence"/>
</dbReference>
<evidence type="ECO:0000313" key="8">
    <source>
        <dbReference type="EMBL" id="TQM41269.1"/>
    </source>
</evidence>
<feature type="active site" description="Proton acceptor" evidence="5">
    <location>
        <position position="390"/>
    </location>
</feature>
<name>A0A543G5B4_9FLAO</name>
<sequence>MKLGIMQPYFFPYIGYFQLINSVDIFVIYDDVNYIKQGWVNRNNLLINKQKHLFTLPLDNPSSFSKINEIDVNPKFFDKWRSKFLQSIEQSYKKAPYFEPVFAIIKDTLFSGKTKIAELSTVSITLIAKYLEMDTQIRPSSTMYQNNNLKAQDRVIDICKRENASRYSNPIGGKDLYSKTKFNEHGIDLKIITSNPITYKQFGNEFVPGLSIIDVLMFNSVEDTKKLLKEFELHEKVDVLETIDVDLQAKNQHILIAGAKGLAKEVLEVVYKQNPECNITFFDNISNDLPRKLFGRFSILRDVKEVEHYFKTVDKKFTIGIGNPLLRKSIHDMFVEIGGEYVSTISNASEIGSFDVEIGKGTNVLSHAIFSNSVRLGIGCLVYYRTTITHDCIVGDFVEMSPGVTLLGRCKVGSYSQIGSNATILPKVKIGRNVIVGAGAVVTKDVPDNSMVVGVPAKIIRKLEPLVDEIKSKKKVIIYK</sequence>
<dbReference type="SUPFAM" id="SSF51161">
    <property type="entry name" value="Trimeric LpxA-like enzymes"/>
    <property type="match status" value="1"/>
</dbReference>
<evidence type="ECO:0000256" key="1">
    <source>
        <dbReference type="ARBA" id="ARBA00007274"/>
    </source>
</evidence>
<reference evidence="8 9" key="1">
    <citation type="submission" date="2019-06" db="EMBL/GenBank/DDBJ databases">
        <title>Genomic Encyclopedia of Archaeal and Bacterial Type Strains, Phase II (KMG-II): from individual species to whole genera.</title>
        <authorList>
            <person name="Goeker M."/>
        </authorList>
    </citation>
    <scope>NUCLEOTIDE SEQUENCE [LARGE SCALE GENOMIC DNA]</scope>
    <source>
        <strain evidence="8 9">DSM 24789</strain>
    </source>
</reference>
<proteinExistence type="inferred from homology"/>
<dbReference type="InterPro" id="IPR018357">
    <property type="entry name" value="Hexapep_transf_CS"/>
</dbReference>
<evidence type="ECO:0000256" key="6">
    <source>
        <dbReference type="PIRSR" id="PIRSR620019-2"/>
    </source>
</evidence>
<comment type="similarity">
    <text evidence="1">Belongs to the transferase hexapeptide repeat family.</text>
</comment>
<feature type="domain" description="PglD N-terminal" evidence="7">
    <location>
        <begin position="254"/>
        <end position="333"/>
    </location>
</feature>
<dbReference type="RefSeq" id="WP_207758834.1">
    <property type="nucleotide sequence ID" value="NZ_VFPJ01000001.1"/>
</dbReference>
<dbReference type="Gene3D" id="2.160.10.10">
    <property type="entry name" value="Hexapeptide repeat proteins"/>
    <property type="match status" value="1"/>
</dbReference>
<gene>
    <name evidence="8" type="ORF">BC670_2214</name>
</gene>
<evidence type="ECO:0000256" key="4">
    <source>
        <dbReference type="ARBA" id="ARBA00023315"/>
    </source>
</evidence>
<protein>
    <submittedName>
        <fullName evidence="8">Sugar O-acyltransferase (Sialic acid O-acetyltransferase NeuD family)</fullName>
    </submittedName>
</protein>
<evidence type="ECO:0000313" key="9">
    <source>
        <dbReference type="Proteomes" id="UP000320773"/>
    </source>
</evidence>
<dbReference type="EMBL" id="VFPJ01000001">
    <property type="protein sequence ID" value="TQM41269.1"/>
    <property type="molecule type" value="Genomic_DNA"/>
</dbReference>
<dbReference type="InterPro" id="IPR020019">
    <property type="entry name" value="AcTrfase_PglD-like"/>
</dbReference>
<dbReference type="AlphaFoldDB" id="A0A543G5B4"/>
<dbReference type="PANTHER" id="PTHR43300">
    <property type="entry name" value="ACETYLTRANSFERASE"/>
    <property type="match status" value="1"/>
</dbReference>
<organism evidence="8 9">
    <name type="scientific">Flavobacterium branchiophilum</name>
    <dbReference type="NCBI Taxonomy" id="55197"/>
    <lineage>
        <taxon>Bacteria</taxon>
        <taxon>Pseudomonadati</taxon>
        <taxon>Bacteroidota</taxon>
        <taxon>Flavobacteriia</taxon>
        <taxon>Flavobacteriales</taxon>
        <taxon>Flavobacteriaceae</taxon>
        <taxon>Flavobacterium</taxon>
    </lineage>
</organism>
<evidence type="ECO:0000256" key="3">
    <source>
        <dbReference type="ARBA" id="ARBA00022737"/>
    </source>
</evidence>
<dbReference type="PANTHER" id="PTHR43300:SF7">
    <property type="entry name" value="UDP-N-ACETYLBACILLOSAMINE N-ACETYLTRANSFERASE"/>
    <property type="match status" value="1"/>
</dbReference>
<dbReference type="GO" id="GO:0016746">
    <property type="term" value="F:acyltransferase activity"/>
    <property type="evidence" value="ECO:0007669"/>
    <property type="project" value="UniProtKB-KW"/>
</dbReference>
<keyword evidence="4 8" id="KW-0012">Acyltransferase</keyword>
<comment type="caution">
    <text evidence="8">The sequence shown here is derived from an EMBL/GenBank/DDBJ whole genome shotgun (WGS) entry which is preliminary data.</text>
</comment>
<feature type="site" description="Increases basicity of active site His" evidence="5">
    <location>
        <position position="391"/>
    </location>
</feature>
<dbReference type="InterPro" id="IPR001451">
    <property type="entry name" value="Hexapep"/>
</dbReference>
<dbReference type="InterPro" id="IPR041561">
    <property type="entry name" value="PglD_N"/>
</dbReference>
<keyword evidence="2 8" id="KW-0808">Transferase</keyword>
<evidence type="ECO:0000256" key="2">
    <source>
        <dbReference type="ARBA" id="ARBA00022679"/>
    </source>
</evidence>
<dbReference type="Pfam" id="PF08889">
    <property type="entry name" value="WbqC"/>
    <property type="match status" value="1"/>
</dbReference>
<dbReference type="Gene3D" id="3.40.50.20">
    <property type="match status" value="1"/>
</dbReference>
<dbReference type="Pfam" id="PF00132">
    <property type="entry name" value="Hexapep"/>
    <property type="match status" value="1"/>
</dbReference>
<dbReference type="InterPro" id="IPR050179">
    <property type="entry name" value="Trans_hexapeptide_repeat"/>
</dbReference>
<evidence type="ECO:0000256" key="5">
    <source>
        <dbReference type="PIRSR" id="PIRSR620019-1"/>
    </source>
</evidence>
<dbReference type="InterPro" id="IPR014985">
    <property type="entry name" value="WbqC"/>
</dbReference>
<dbReference type="NCBIfam" id="TIGR03570">
    <property type="entry name" value="NeuD_NnaD"/>
    <property type="match status" value="1"/>
</dbReference>
<dbReference type="CDD" id="cd03360">
    <property type="entry name" value="LbH_AT_putative"/>
    <property type="match status" value="1"/>
</dbReference>
<dbReference type="PROSITE" id="PS00101">
    <property type="entry name" value="HEXAPEP_TRANSFERASES"/>
    <property type="match status" value="1"/>
</dbReference>